<sequence length="82" mass="9562">MDFFLHDKKLHTKLRKNATLLWEQRELKIPQRTYVSEEAEAVPTEREYFSAAMSSTPFPKERSLPKKIFTSAQFVSTVSLQA</sequence>
<organism evidence="1 2">
    <name type="scientific">Gracilibacillus orientalis</name>
    <dbReference type="NCBI Taxonomy" id="334253"/>
    <lineage>
        <taxon>Bacteria</taxon>
        <taxon>Bacillati</taxon>
        <taxon>Bacillota</taxon>
        <taxon>Bacilli</taxon>
        <taxon>Bacillales</taxon>
        <taxon>Bacillaceae</taxon>
        <taxon>Gracilibacillus</taxon>
    </lineage>
</organism>
<gene>
    <name evidence="1" type="ORF">SAMN04487943_101356</name>
</gene>
<keyword evidence="2" id="KW-1185">Reference proteome</keyword>
<evidence type="ECO:0000313" key="1">
    <source>
        <dbReference type="EMBL" id="SFL39925.1"/>
    </source>
</evidence>
<name>A0A1I4HCN4_9BACI</name>
<accession>A0A1I4HCN4</accession>
<dbReference type="STRING" id="334253.SAMN04487943_101356"/>
<protein>
    <submittedName>
        <fullName evidence="1">Uncharacterized protein</fullName>
    </submittedName>
</protein>
<dbReference type="AlphaFoldDB" id="A0A1I4HCN4"/>
<evidence type="ECO:0000313" key="2">
    <source>
        <dbReference type="Proteomes" id="UP000198565"/>
    </source>
</evidence>
<proteinExistence type="predicted"/>
<reference evidence="2" key="1">
    <citation type="submission" date="2016-10" db="EMBL/GenBank/DDBJ databases">
        <authorList>
            <person name="Varghese N."/>
            <person name="Submissions S."/>
        </authorList>
    </citation>
    <scope>NUCLEOTIDE SEQUENCE [LARGE SCALE GENOMIC DNA]</scope>
    <source>
        <strain evidence="2">CGMCC 1.4250</strain>
    </source>
</reference>
<dbReference type="EMBL" id="FOTR01000001">
    <property type="protein sequence ID" value="SFL39925.1"/>
    <property type="molecule type" value="Genomic_DNA"/>
</dbReference>
<dbReference type="Proteomes" id="UP000198565">
    <property type="component" value="Unassembled WGS sequence"/>
</dbReference>